<dbReference type="PANTHER" id="PTHR32071:SF121">
    <property type="entry name" value="SIGMA L-DEPENDENT TRANSCRIPTIONAL REGULATOR YQIR-RELATED"/>
    <property type="match status" value="1"/>
</dbReference>
<dbReference type="PANTHER" id="PTHR32071">
    <property type="entry name" value="TRANSCRIPTIONAL REGULATORY PROTEIN"/>
    <property type="match status" value="1"/>
</dbReference>
<dbReference type="RefSeq" id="WP_058383247.1">
    <property type="nucleotide sequence ID" value="NZ_CP013659.2"/>
</dbReference>
<dbReference type="SUPFAM" id="SSF52540">
    <property type="entry name" value="P-loop containing nucleoside triphosphate hydrolases"/>
    <property type="match status" value="1"/>
</dbReference>
<dbReference type="GO" id="GO:0005524">
    <property type="term" value="F:ATP binding"/>
    <property type="evidence" value="ECO:0007669"/>
    <property type="project" value="UniProtKB-KW"/>
</dbReference>
<dbReference type="SUPFAM" id="SSF55785">
    <property type="entry name" value="PYP-like sensor domain (PAS domain)"/>
    <property type="match status" value="1"/>
</dbReference>
<evidence type="ECO:0000256" key="1">
    <source>
        <dbReference type="ARBA" id="ARBA00022741"/>
    </source>
</evidence>
<dbReference type="AlphaFoldDB" id="A0A0U2ZKJ0"/>
<dbReference type="EMBL" id="CP013659">
    <property type="protein sequence ID" value="ALS76545.1"/>
    <property type="molecule type" value="Genomic_DNA"/>
</dbReference>
<gene>
    <name evidence="7" type="ORF">AUC31_15615</name>
</gene>
<dbReference type="InterPro" id="IPR002078">
    <property type="entry name" value="Sigma_54_int"/>
</dbReference>
<dbReference type="Gene3D" id="3.30.450.20">
    <property type="entry name" value="PAS domain"/>
    <property type="match status" value="1"/>
</dbReference>
<name>A0A0U2ZKJ0_9BACL</name>
<dbReference type="Gene3D" id="1.10.8.60">
    <property type="match status" value="1"/>
</dbReference>
<dbReference type="SMART" id="SM00382">
    <property type="entry name" value="AAA"/>
    <property type="match status" value="1"/>
</dbReference>
<proteinExistence type="predicted"/>
<feature type="coiled-coil region" evidence="5">
    <location>
        <begin position="117"/>
        <end position="144"/>
    </location>
</feature>
<feature type="domain" description="Sigma-54 factor interaction" evidence="6">
    <location>
        <begin position="151"/>
        <end position="355"/>
    </location>
</feature>
<dbReference type="Gene3D" id="1.10.10.60">
    <property type="entry name" value="Homeodomain-like"/>
    <property type="match status" value="1"/>
</dbReference>
<dbReference type="PROSITE" id="PS50045">
    <property type="entry name" value="SIGMA54_INTERACT_4"/>
    <property type="match status" value="1"/>
</dbReference>
<dbReference type="InterPro" id="IPR003593">
    <property type="entry name" value="AAA+_ATPase"/>
</dbReference>
<dbReference type="Pfam" id="PF18024">
    <property type="entry name" value="HTH_50"/>
    <property type="match status" value="1"/>
</dbReference>
<keyword evidence="8" id="KW-1185">Reference proteome</keyword>
<dbReference type="Pfam" id="PF25601">
    <property type="entry name" value="AAA_lid_14"/>
    <property type="match status" value="1"/>
</dbReference>
<evidence type="ECO:0000256" key="2">
    <source>
        <dbReference type="ARBA" id="ARBA00022797"/>
    </source>
</evidence>
<dbReference type="InterPro" id="IPR009057">
    <property type="entry name" value="Homeodomain-like_sf"/>
</dbReference>
<reference evidence="7" key="1">
    <citation type="submission" date="2016-01" db="EMBL/GenBank/DDBJ databases">
        <title>Complete genome of Planococcus rifietoensis type strain M8.</title>
        <authorList>
            <person name="See-Too W.S."/>
        </authorList>
    </citation>
    <scope>NUCLEOTIDE SEQUENCE [LARGE SCALE GENOMIC DNA]</scope>
    <source>
        <strain evidence="7">M8</strain>
    </source>
</reference>
<evidence type="ECO:0000256" key="4">
    <source>
        <dbReference type="ARBA" id="ARBA00029500"/>
    </source>
</evidence>
<dbReference type="InterPro" id="IPR035965">
    <property type="entry name" value="PAS-like_dom_sf"/>
</dbReference>
<organism evidence="7 8">
    <name type="scientific">Planococcus rifietoensis</name>
    <dbReference type="NCBI Taxonomy" id="200991"/>
    <lineage>
        <taxon>Bacteria</taxon>
        <taxon>Bacillati</taxon>
        <taxon>Bacillota</taxon>
        <taxon>Bacilli</taxon>
        <taxon>Bacillales</taxon>
        <taxon>Caryophanaceae</taxon>
        <taxon>Planococcus</taxon>
    </lineage>
</organism>
<sequence>MHRHLLVPDAVEEVMAMHDEDIIITNREGRIIKVTEMSGLHYGLEPAALLGRSIYELEQEGVFTPAVTPQVIEQKKKLVLVQETATGKKMLITGMPVFDEQREVEYVISYSYEVSELMVIKEYLESLETEMDRVKGELAYLRGRQLPVNGIIAHSAQSERALRSAMKLAEYDAAMVIEGPRGTGKSLFAKLIHQNSARMDKAFIEVDCGAIPETIFNESFEGEGGYFSLAQGGTLVLNEIDQLSGRAQSMLEKLLVEKRDIRLIAISEASLEEHTQKGSFREALFYLLHVSLIRLSGLRERPEDLEAYLSQTIEELGDKYGDSKKLADPAYVHLLQLEWPGNFREVRNVLERSYLESEHDDIRLEDLPASYRPAKDEQVGIELEGRTLPHLLDAVEKKVLENAKKRYRTTTEMAERLGISQPSVVRKLKKHAIATGKDEDL</sequence>
<dbReference type="STRING" id="200991.AUC31_15615"/>
<evidence type="ECO:0000256" key="3">
    <source>
        <dbReference type="ARBA" id="ARBA00022840"/>
    </source>
</evidence>
<dbReference type="InterPro" id="IPR030828">
    <property type="entry name" value="HTH_TyrR"/>
</dbReference>
<dbReference type="GO" id="GO:0003677">
    <property type="term" value="F:DNA binding"/>
    <property type="evidence" value="ECO:0007669"/>
    <property type="project" value="UniProtKB-KW"/>
</dbReference>
<dbReference type="KEGG" id="prt:AUC31_15615"/>
<evidence type="ECO:0000313" key="8">
    <source>
        <dbReference type="Proteomes" id="UP000067683"/>
    </source>
</evidence>
<dbReference type="Pfam" id="PF00158">
    <property type="entry name" value="Sigma54_activat"/>
    <property type="match status" value="1"/>
</dbReference>
<protein>
    <recommendedName>
        <fullName evidence="4">HTH-type transcriptional regulatory protein TyrR</fullName>
    </recommendedName>
</protein>
<dbReference type="GO" id="GO:0006355">
    <property type="term" value="P:regulation of DNA-templated transcription"/>
    <property type="evidence" value="ECO:0007669"/>
    <property type="project" value="InterPro"/>
</dbReference>
<dbReference type="Gene3D" id="3.40.50.300">
    <property type="entry name" value="P-loop containing nucleotide triphosphate hydrolases"/>
    <property type="match status" value="1"/>
</dbReference>
<accession>A0A0U2ZKJ0</accession>
<dbReference type="InterPro" id="IPR058031">
    <property type="entry name" value="AAA_lid_NorR"/>
</dbReference>
<dbReference type="InterPro" id="IPR027417">
    <property type="entry name" value="P-loop_NTPase"/>
</dbReference>
<keyword evidence="1" id="KW-0547">Nucleotide-binding</keyword>
<dbReference type="OrthoDB" id="9771372at2"/>
<evidence type="ECO:0000259" key="6">
    <source>
        <dbReference type="PROSITE" id="PS50045"/>
    </source>
</evidence>
<dbReference type="SUPFAM" id="SSF46689">
    <property type="entry name" value="Homeodomain-like"/>
    <property type="match status" value="1"/>
</dbReference>
<dbReference type="Proteomes" id="UP000067683">
    <property type="component" value="Chromosome"/>
</dbReference>
<evidence type="ECO:0000313" key="7">
    <source>
        <dbReference type="EMBL" id="ALS76545.1"/>
    </source>
</evidence>
<dbReference type="CDD" id="cd00009">
    <property type="entry name" value="AAA"/>
    <property type="match status" value="1"/>
</dbReference>
<evidence type="ECO:0000256" key="5">
    <source>
        <dbReference type="SAM" id="Coils"/>
    </source>
</evidence>
<keyword evidence="2" id="KW-0058">Aromatic hydrocarbons catabolism</keyword>
<keyword evidence="5" id="KW-0175">Coiled coil</keyword>
<keyword evidence="3" id="KW-0067">ATP-binding</keyword>